<feature type="compositionally biased region" description="Polar residues" evidence="1">
    <location>
        <begin position="136"/>
        <end position="160"/>
    </location>
</feature>
<accession>A0A812WND3</accession>
<proteinExistence type="predicted"/>
<reference evidence="2" key="1">
    <citation type="submission" date="2021-02" db="EMBL/GenBank/DDBJ databases">
        <authorList>
            <person name="Dougan E. K."/>
            <person name="Rhodes N."/>
            <person name="Thang M."/>
            <person name="Chan C."/>
        </authorList>
    </citation>
    <scope>NUCLEOTIDE SEQUENCE</scope>
</reference>
<feature type="compositionally biased region" description="Low complexity" evidence="1">
    <location>
        <begin position="1"/>
        <end position="13"/>
    </location>
</feature>
<comment type="caution">
    <text evidence="2">The sequence shown here is derived from an EMBL/GenBank/DDBJ whole genome shotgun (WGS) entry which is preliminary data.</text>
</comment>
<dbReference type="Proteomes" id="UP000601435">
    <property type="component" value="Unassembled WGS sequence"/>
</dbReference>
<feature type="region of interest" description="Disordered" evidence="1">
    <location>
        <begin position="1"/>
        <end position="27"/>
    </location>
</feature>
<feature type="region of interest" description="Disordered" evidence="1">
    <location>
        <begin position="88"/>
        <end position="218"/>
    </location>
</feature>
<evidence type="ECO:0000256" key="1">
    <source>
        <dbReference type="SAM" id="MobiDB-lite"/>
    </source>
</evidence>
<sequence length="312" mass="34257">MPTAAQRAAMRAGPARDTESVATSRSQAEVVEIPVPKVIPPRAWSPTPAFRPLSQSLRPWSGSLYQPLLVPAAPSFAHRVPVPLPLQPESPLFSSHQHFASPHPPSRFRSFSPPLSPKARQTPPVAARPIWPRPTATAQGHWQSPSVARPSRSLSPQLRQVSRPSPASPPEPRTRLALAQETPSRHHESPPRNAEPPPSPPKSAAEAPVARMVSTSWLPKRNHRASTVLGREPMPSIDRDFDGAALGLGASDSLPGPSVEAMKLELKRRGLDFVFCFSREDLQRRLREEMIEDFAREAAERKLRSMCEDAGD</sequence>
<keyword evidence="3" id="KW-1185">Reference proteome</keyword>
<organism evidence="2 3">
    <name type="scientific">Symbiodinium necroappetens</name>
    <dbReference type="NCBI Taxonomy" id="1628268"/>
    <lineage>
        <taxon>Eukaryota</taxon>
        <taxon>Sar</taxon>
        <taxon>Alveolata</taxon>
        <taxon>Dinophyceae</taxon>
        <taxon>Suessiales</taxon>
        <taxon>Symbiodiniaceae</taxon>
        <taxon>Symbiodinium</taxon>
    </lineage>
</organism>
<dbReference type="EMBL" id="CAJNJA010034397">
    <property type="protein sequence ID" value="CAE7692236.1"/>
    <property type="molecule type" value="Genomic_DNA"/>
</dbReference>
<name>A0A812WND3_9DINO</name>
<evidence type="ECO:0000313" key="3">
    <source>
        <dbReference type="Proteomes" id="UP000601435"/>
    </source>
</evidence>
<protein>
    <submittedName>
        <fullName evidence="2">Uncharacterized protein</fullName>
    </submittedName>
</protein>
<evidence type="ECO:0000313" key="2">
    <source>
        <dbReference type="EMBL" id="CAE7692236.1"/>
    </source>
</evidence>
<gene>
    <name evidence="2" type="ORF">SNEC2469_LOCUS19938</name>
</gene>
<dbReference type="OrthoDB" id="437573at2759"/>
<dbReference type="AlphaFoldDB" id="A0A812WND3"/>